<dbReference type="Proteomes" id="UP001054821">
    <property type="component" value="Chromosome 7"/>
</dbReference>
<evidence type="ECO:0000313" key="2">
    <source>
        <dbReference type="Proteomes" id="UP001054821"/>
    </source>
</evidence>
<organism evidence="1 2">
    <name type="scientific">Prunus dulcis</name>
    <name type="common">Almond</name>
    <name type="synonym">Amygdalus dulcis</name>
    <dbReference type="NCBI Taxonomy" id="3755"/>
    <lineage>
        <taxon>Eukaryota</taxon>
        <taxon>Viridiplantae</taxon>
        <taxon>Streptophyta</taxon>
        <taxon>Embryophyta</taxon>
        <taxon>Tracheophyta</taxon>
        <taxon>Spermatophyta</taxon>
        <taxon>Magnoliopsida</taxon>
        <taxon>eudicotyledons</taxon>
        <taxon>Gunneridae</taxon>
        <taxon>Pentapetalae</taxon>
        <taxon>rosids</taxon>
        <taxon>fabids</taxon>
        <taxon>Rosales</taxon>
        <taxon>Rosaceae</taxon>
        <taxon>Amygdaloideae</taxon>
        <taxon>Amygdaleae</taxon>
        <taxon>Prunus</taxon>
    </lineage>
</organism>
<dbReference type="EMBL" id="JAJFAZ020000007">
    <property type="protein sequence ID" value="KAI5317380.1"/>
    <property type="molecule type" value="Genomic_DNA"/>
</dbReference>
<protein>
    <submittedName>
        <fullName evidence="1">Uncharacterized protein</fullName>
    </submittedName>
</protein>
<reference evidence="1 2" key="1">
    <citation type="journal article" date="2022" name="G3 (Bethesda)">
        <title>Whole-genome sequence and methylome profiling of the almond [Prunus dulcis (Mill.) D.A. Webb] cultivar 'Nonpareil'.</title>
        <authorList>
            <person name="D'Amico-Willman K.M."/>
            <person name="Ouma W.Z."/>
            <person name="Meulia T."/>
            <person name="Sideli G.M."/>
            <person name="Gradziel T.M."/>
            <person name="Fresnedo-Ramirez J."/>
        </authorList>
    </citation>
    <scope>NUCLEOTIDE SEQUENCE [LARGE SCALE GENOMIC DNA]</scope>
    <source>
        <strain evidence="1">Clone GOH B32 T37-40</strain>
    </source>
</reference>
<sequence>MWKGYYDRVEELQQRFGANLRLLDRERHGVRIVEEEVGNCLVGHRFTLVAKEVAEKRFLVRFANQRGVFCIQLQGIPPLNMTGAAVKKIGGLLTSVLELDQVDREDCVGRFARVRVRMDIEQPLMRGAFVEFLEEGSKWISFCYEYFPEYCFFYPFGTS</sequence>
<dbReference type="AlphaFoldDB" id="A0AAD4YQB5"/>
<name>A0AAD4YQB5_PRUDU</name>
<keyword evidence="2" id="KW-1185">Reference proteome</keyword>
<comment type="caution">
    <text evidence="1">The sequence shown here is derived from an EMBL/GenBank/DDBJ whole genome shotgun (WGS) entry which is preliminary data.</text>
</comment>
<accession>A0AAD4YQB5</accession>
<proteinExistence type="predicted"/>
<evidence type="ECO:0000313" key="1">
    <source>
        <dbReference type="EMBL" id="KAI5317380.1"/>
    </source>
</evidence>
<gene>
    <name evidence="1" type="ORF">L3X38_037087</name>
</gene>